<dbReference type="GO" id="GO:0031072">
    <property type="term" value="F:heat shock protein binding"/>
    <property type="evidence" value="ECO:0007669"/>
    <property type="project" value="InterPro"/>
</dbReference>
<evidence type="ECO:0000259" key="10">
    <source>
        <dbReference type="PROSITE" id="PS50076"/>
    </source>
</evidence>
<evidence type="ECO:0000256" key="7">
    <source>
        <dbReference type="ARBA" id="ARBA00067609"/>
    </source>
</evidence>
<keyword evidence="9" id="KW-0472">Membrane</keyword>
<evidence type="ECO:0000313" key="12">
    <source>
        <dbReference type="EMBL" id="SDC19745.1"/>
    </source>
</evidence>
<dbReference type="GO" id="GO:0051082">
    <property type="term" value="F:unfolded protein binding"/>
    <property type="evidence" value="ECO:0007669"/>
    <property type="project" value="InterPro"/>
</dbReference>
<dbReference type="InterPro" id="IPR008971">
    <property type="entry name" value="HSP40/DnaJ_pept-bd"/>
</dbReference>
<keyword evidence="5" id="KW-0143">Chaperone</keyword>
<evidence type="ECO:0000256" key="3">
    <source>
        <dbReference type="ARBA" id="ARBA00022771"/>
    </source>
</evidence>
<evidence type="ECO:0000256" key="6">
    <source>
        <dbReference type="ARBA" id="ARBA00061004"/>
    </source>
</evidence>
<dbReference type="InterPro" id="IPR036869">
    <property type="entry name" value="J_dom_sf"/>
</dbReference>
<dbReference type="GO" id="GO:0005737">
    <property type="term" value="C:cytoplasm"/>
    <property type="evidence" value="ECO:0007669"/>
    <property type="project" value="TreeGrafter"/>
</dbReference>
<dbReference type="SUPFAM" id="SSF57938">
    <property type="entry name" value="DnaJ/Hsp40 cysteine-rich domain"/>
    <property type="match status" value="1"/>
</dbReference>
<feature type="transmembrane region" description="Helical" evidence="9">
    <location>
        <begin position="341"/>
        <end position="363"/>
    </location>
</feature>
<dbReference type="PROSITE" id="PS51188">
    <property type="entry name" value="ZF_CR"/>
    <property type="match status" value="1"/>
</dbReference>
<dbReference type="Pfam" id="PF00684">
    <property type="entry name" value="DnaJ_CXXCXGXG"/>
    <property type="match status" value="1"/>
</dbReference>
<dbReference type="PANTHER" id="PTHR43096:SF52">
    <property type="entry name" value="DNAJ HOMOLOG 1, MITOCHONDRIAL-RELATED"/>
    <property type="match status" value="1"/>
</dbReference>
<keyword evidence="9" id="KW-0812">Transmembrane</keyword>
<evidence type="ECO:0000256" key="5">
    <source>
        <dbReference type="ARBA" id="ARBA00023186"/>
    </source>
</evidence>
<dbReference type="InterPro" id="IPR002939">
    <property type="entry name" value="DnaJ_C"/>
</dbReference>
<dbReference type="Proteomes" id="UP000198528">
    <property type="component" value="Unassembled WGS sequence"/>
</dbReference>
<dbReference type="Gene3D" id="1.10.287.110">
    <property type="entry name" value="DnaJ domain"/>
    <property type="match status" value="1"/>
</dbReference>
<dbReference type="CDD" id="cd06257">
    <property type="entry name" value="DnaJ"/>
    <property type="match status" value="1"/>
</dbReference>
<proteinExistence type="inferred from homology"/>
<evidence type="ECO:0000259" key="11">
    <source>
        <dbReference type="PROSITE" id="PS51188"/>
    </source>
</evidence>
<keyword evidence="1 8" id="KW-0479">Metal-binding</keyword>
<dbReference type="SMART" id="SM00271">
    <property type="entry name" value="DnaJ"/>
    <property type="match status" value="1"/>
</dbReference>
<dbReference type="InterPro" id="IPR018253">
    <property type="entry name" value="DnaJ_domain_CS"/>
</dbReference>
<evidence type="ECO:0000256" key="9">
    <source>
        <dbReference type="SAM" id="Phobius"/>
    </source>
</evidence>
<gene>
    <name evidence="12" type="ORF">SAMN04487824_10532</name>
</gene>
<dbReference type="STRING" id="604330.SAMN04489857_0795"/>
<evidence type="ECO:0000256" key="4">
    <source>
        <dbReference type="ARBA" id="ARBA00022833"/>
    </source>
</evidence>
<dbReference type="CDD" id="cd10719">
    <property type="entry name" value="DnaJ_zf"/>
    <property type="match status" value="1"/>
</dbReference>
<dbReference type="PROSITE" id="PS00636">
    <property type="entry name" value="DNAJ_1"/>
    <property type="match status" value="1"/>
</dbReference>
<dbReference type="Gene3D" id="2.60.260.20">
    <property type="entry name" value="Urease metallochaperone UreE, N-terminal domain"/>
    <property type="match status" value="1"/>
</dbReference>
<feature type="zinc finger region" description="CR-type" evidence="8">
    <location>
        <begin position="152"/>
        <end position="234"/>
    </location>
</feature>
<evidence type="ECO:0000256" key="1">
    <source>
        <dbReference type="ARBA" id="ARBA00022723"/>
    </source>
</evidence>
<dbReference type="PRINTS" id="PR00625">
    <property type="entry name" value="JDOMAIN"/>
</dbReference>
<feature type="domain" description="CR-type" evidence="11">
    <location>
        <begin position="152"/>
        <end position="234"/>
    </location>
</feature>
<dbReference type="Gene3D" id="6.20.20.10">
    <property type="match status" value="2"/>
</dbReference>
<reference evidence="13" key="1">
    <citation type="submission" date="2016-10" db="EMBL/GenBank/DDBJ databases">
        <authorList>
            <person name="Varghese N."/>
            <person name="Submissions S."/>
        </authorList>
    </citation>
    <scope>NUCLEOTIDE SEQUENCE [LARGE SCALE GENOMIC DNA]</scope>
    <source>
        <strain evidence="13">DSM 22619</strain>
    </source>
</reference>
<dbReference type="SUPFAM" id="SSF46565">
    <property type="entry name" value="Chaperone J-domain"/>
    <property type="match status" value="1"/>
</dbReference>
<protein>
    <recommendedName>
        <fullName evidence="7">Chaperone protein DnaJ</fullName>
    </recommendedName>
</protein>
<dbReference type="InterPro" id="IPR001623">
    <property type="entry name" value="DnaJ_domain"/>
</dbReference>
<evidence type="ECO:0000256" key="8">
    <source>
        <dbReference type="PROSITE-ProRule" id="PRU00546"/>
    </source>
</evidence>
<organism evidence="12 13">
    <name type="scientific">Parafannyhessea umbonata</name>
    <dbReference type="NCBI Taxonomy" id="604330"/>
    <lineage>
        <taxon>Bacteria</taxon>
        <taxon>Bacillati</taxon>
        <taxon>Actinomycetota</taxon>
        <taxon>Coriobacteriia</taxon>
        <taxon>Coriobacteriales</taxon>
        <taxon>Atopobiaceae</taxon>
        <taxon>Parafannyhessea</taxon>
    </lineage>
</organism>
<keyword evidence="3 8" id="KW-0863">Zinc-finger</keyword>
<dbReference type="SUPFAM" id="SSF49493">
    <property type="entry name" value="HSP40/DnaJ peptide-binding domain"/>
    <property type="match status" value="1"/>
</dbReference>
<dbReference type="InterPro" id="IPR001305">
    <property type="entry name" value="HSP_DnaJ_Cys-rich_dom"/>
</dbReference>
<dbReference type="FunFam" id="2.10.230.10:FF:000002">
    <property type="entry name" value="Molecular chaperone DnaJ"/>
    <property type="match status" value="1"/>
</dbReference>
<dbReference type="InterPro" id="IPR036410">
    <property type="entry name" value="HSP_DnaJ_Cys-rich_dom_sf"/>
</dbReference>
<evidence type="ECO:0000256" key="2">
    <source>
        <dbReference type="ARBA" id="ARBA00022737"/>
    </source>
</evidence>
<dbReference type="AlphaFoldDB" id="A0A1G6JMR4"/>
<keyword evidence="2" id="KW-0677">Repeat</keyword>
<dbReference type="Pfam" id="PF00226">
    <property type="entry name" value="DnaJ"/>
    <property type="match status" value="1"/>
</dbReference>
<sequence>MDSEPRMASMNEKDYYAILGVSKDASTDEIRKAFQQKARKLHPDVNKAPDAEERFKEVSEAYAVLSDEQKRSRYDAMRSGSPFGAPAYGGSTQGYGAPSDPFAGADPFGWGFPFGGTAYRRTSTRRSRAYNPRAGADVTIDVELDQETARKGTRRGVTYQRYVACDVCHGSGSVVSEHAETCPTCGGSGHISLDLTGLFGFGVMEMECPECEGAGKVVADPCEACGGSGRVLSASEVVVDIPANSHDGDEVRVKGMGNAGTNGSSSGDFVCRVGVAAERVNALQARGFQTVGFMLPFLVLGAVSGTIVSMLPFLVIMAVIAGMQISRGGGVGHGGTWWKKAATHVGNGVLSGLLLALLMVLMFQCSPYARYSGGAGV</sequence>
<dbReference type="GO" id="GO:0042026">
    <property type="term" value="P:protein refolding"/>
    <property type="evidence" value="ECO:0007669"/>
    <property type="project" value="TreeGrafter"/>
</dbReference>
<feature type="domain" description="J" evidence="10">
    <location>
        <begin position="14"/>
        <end position="78"/>
    </location>
</feature>
<keyword evidence="13" id="KW-1185">Reference proteome</keyword>
<dbReference type="PANTHER" id="PTHR43096">
    <property type="entry name" value="DNAJ HOMOLOG 1, MITOCHONDRIAL-RELATED"/>
    <property type="match status" value="1"/>
</dbReference>
<accession>A0A1G6JMR4</accession>
<dbReference type="PROSITE" id="PS50076">
    <property type="entry name" value="DNAJ_2"/>
    <property type="match status" value="1"/>
</dbReference>
<dbReference type="Pfam" id="PF01556">
    <property type="entry name" value="DnaJ_C"/>
    <property type="match status" value="1"/>
</dbReference>
<keyword evidence="9" id="KW-1133">Transmembrane helix</keyword>
<feature type="transmembrane region" description="Helical" evidence="9">
    <location>
        <begin position="293"/>
        <end position="321"/>
    </location>
</feature>
<keyword evidence="4 8" id="KW-0862">Zinc</keyword>
<name>A0A1G6JMR4_9ACTN</name>
<comment type="similarity">
    <text evidence="6">Belongs to the DnaJ family.</text>
</comment>
<evidence type="ECO:0000313" key="13">
    <source>
        <dbReference type="Proteomes" id="UP000198528"/>
    </source>
</evidence>
<dbReference type="EMBL" id="FMZL01000005">
    <property type="protein sequence ID" value="SDC19745.1"/>
    <property type="molecule type" value="Genomic_DNA"/>
</dbReference>
<dbReference type="GO" id="GO:0008270">
    <property type="term" value="F:zinc ion binding"/>
    <property type="evidence" value="ECO:0007669"/>
    <property type="project" value="UniProtKB-KW"/>
</dbReference>